<proteinExistence type="inferred from homology"/>
<organism evidence="5 6">
    <name type="scientific">Corynespora cassiicola Philippines</name>
    <dbReference type="NCBI Taxonomy" id="1448308"/>
    <lineage>
        <taxon>Eukaryota</taxon>
        <taxon>Fungi</taxon>
        <taxon>Dikarya</taxon>
        <taxon>Ascomycota</taxon>
        <taxon>Pezizomycotina</taxon>
        <taxon>Dothideomycetes</taxon>
        <taxon>Pleosporomycetidae</taxon>
        <taxon>Pleosporales</taxon>
        <taxon>Corynesporascaceae</taxon>
        <taxon>Corynespora</taxon>
    </lineage>
</organism>
<keyword evidence="4" id="KW-0560">Oxidoreductase</keyword>
<dbReference type="GO" id="GO:0050661">
    <property type="term" value="F:NADP binding"/>
    <property type="evidence" value="ECO:0007669"/>
    <property type="project" value="InterPro"/>
</dbReference>
<dbReference type="AlphaFoldDB" id="A0A2T2NXH2"/>
<sequence>MSFDTEVLIIGAGMSGLGLAVQLIRQFGVRNFELVEKGHDVGGTWLANTYPGCGCDVASHFYSYSFALNPNWTRKYSMRPEIQAYFRAVAEQYQIVEHVRFSSMVEKAEWDDVAKVWNVTVLDLNSKIRRVRKAKILVSGVGSLSVPKKCEIPGVENYKGKLFHSAEWDHSFDWASKDVVVLGNGCSATQFVPIMAQGPSAVRKLTQFSRQAQYLSERENPYYSTAFKATMRYVPLAMRMYRAALYWQMERDYAGFDIKTGKPIRDELKKENEAYVKRMAPRKYWDALIPKSEIGCKRKVLDTEYLSTLHKNNVELIYDDPVEEITESGVKTHKGQSIDADAIILATGFATQQMLLPMEIIGRDGLSLNKYWDQTSQSVAQAYFGTCVPDFPNFFILMGPNTVTGHLSVIYTVECQINFVLRLITPIIQSLPSYRSRLLPSLTPPFLRHNHASIEVKYDAAQRDSAWTQSEAKKLVWASGCTNWAVDSKTGLNNMMYPDWQYYFWLRSIFWKKNDFVYRDSRSGKEVSATSTGKTLLWLLTSAALAGGVFMGKDWMTEELPRRLKDFDARQFLKMITETAR</sequence>
<dbReference type="InterPro" id="IPR036188">
    <property type="entry name" value="FAD/NAD-bd_sf"/>
</dbReference>
<dbReference type="SUPFAM" id="SSF51905">
    <property type="entry name" value="FAD/NAD(P)-binding domain"/>
    <property type="match status" value="1"/>
</dbReference>
<keyword evidence="2" id="KW-0285">Flavoprotein</keyword>
<dbReference type="PANTHER" id="PTHR42877">
    <property type="entry name" value="L-ORNITHINE N(5)-MONOOXYGENASE-RELATED"/>
    <property type="match status" value="1"/>
</dbReference>
<comment type="similarity">
    <text evidence="1">Belongs to the FAD-binding monooxygenase family.</text>
</comment>
<name>A0A2T2NXH2_CORCC</name>
<evidence type="ECO:0000313" key="5">
    <source>
        <dbReference type="EMBL" id="PSN70120.1"/>
    </source>
</evidence>
<reference evidence="5 6" key="1">
    <citation type="journal article" date="2018" name="Front. Microbiol.">
        <title>Genome-Wide Analysis of Corynespora cassiicola Leaf Fall Disease Putative Effectors.</title>
        <authorList>
            <person name="Lopez D."/>
            <person name="Ribeiro S."/>
            <person name="Label P."/>
            <person name="Fumanal B."/>
            <person name="Venisse J.S."/>
            <person name="Kohler A."/>
            <person name="de Oliveira R.R."/>
            <person name="Labutti K."/>
            <person name="Lipzen A."/>
            <person name="Lail K."/>
            <person name="Bauer D."/>
            <person name="Ohm R.A."/>
            <person name="Barry K.W."/>
            <person name="Spatafora J."/>
            <person name="Grigoriev I.V."/>
            <person name="Martin F.M."/>
            <person name="Pujade-Renaud V."/>
        </authorList>
    </citation>
    <scope>NUCLEOTIDE SEQUENCE [LARGE SCALE GENOMIC DNA]</scope>
    <source>
        <strain evidence="5 6">Philippines</strain>
    </source>
</reference>
<evidence type="ECO:0000256" key="4">
    <source>
        <dbReference type="ARBA" id="ARBA00023002"/>
    </source>
</evidence>
<dbReference type="Proteomes" id="UP000240883">
    <property type="component" value="Unassembled WGS sequence"/>
</dbReference>
<keyword evidence="6" id="KW-1185">Reference proteome</keyword>
<dbReference type="Pfam" id="PF00743">
    <property type="entry name" value="FMO-like"/>
    <property type="match status" value="1"/>
</dbReference>
<dbReference type="GO" id="GO:0004499">
    <property type="term" value="F:N,N-dimethylaniline monooxygenase activity"/>
    <property type="evidence" value="ECO:0007669"/>
    <property type="project" value="InterPro"/>
</dbReference>
<dbReference type="PANTHER" id="PTHR42877:SF5">
    <property type="entry name" value="L-ORNITHINE N(5)-MONOOXYGENASE-RELATED"/>
    <property type="match status" value="1"/>
</dbReference>
<dbReference type="InterPro" id="IPR020946">
    <property type="entry name" value="Flavin_mOase-like"/>
</dbReference>
<keyword evidence="5" id="KW-0503">Monooxygenase</keyword>
<dbReference type="OrthoDB" id="74360at2759"/>
<dbReference type="EMBL" id="KZ678132">
    <property type="protein sequence ID" value="PSN70120.1"/>
    <property type="molecule type" value="Genomic_DNA"/>
</dbReference>
<gene>
    <name evidence="5" type="ORF">BS50DRAFT_306186</name>
</gene>
<dbReference type="InterPro" id="IPR051209">
    <property type="entry name" value="FAD-bind_Monooxygenase_sf"/>
</dbReference>
<evidence type="ECO:0000313" key="6">
    <source>
        <dbReference type="Proteomes" id="UP000240883"/>
    </source>
</evidence>
<accession>A0A2T2NXH2</accession>
<evidence type="ECO:0000256" key="3">
    <source>
        <dbReference type="ARBA" id="ARBA00022827"/>
    </source>
</evidence>
<evidence type="ECO:0000256" key="2">
    <source>
        <dbReference type="ARBA" id="ARBA00022630"/>
    </source>
</evidence>
<dbReference type="GO" id="GO:0050660">
    <property type="term" value="F:flavin adenine dinucleotide binding"/>
    <property type="evidence" value="ECO:0007669"/>
    <property type="project" value="InterPro"/>
</dbReference>
<dbReference type="Gene3D" id="3.50.50.60">
    <property type="entry name" value="FAD/NAD(P)-binding domain"/>
    <property type="match status" value="2"/>
</dbReference>
<keyword evidence="3" id="KW-0274">FAD</keyword>
<protein>
    <submittedName>
        <fullName evidence="5">Cyclohexanone 1,2-monooxygenase</fullName>
    </submittedName>
</protein>
<evidence type="ECO:0000256" key="1">
    <source>
        <dbReference type="ARBA" id="ARBA00010139"/>
    </source>
</evidence>